<proteinExistence type="predicted"/>
<evidence type="ECO:0000256" key="1">
    <source>
        <dbReference type="SAM" id="SignalP"/>
    </source>
</evidence>
<evidence type="ECO:0000313" key="2">
    <source>
        <dbReference type="EMBL" id="KAH3733435.1"/>
    </source>
</evidence>
<gene>
    <name evidence="2" type="ORF">DPMN_039862</name>
</gene>
<keyword evidence="1" id="KW-0732">Signal</keyword>
<keyword evidence="3" id="KW-1185">Reference proteome</keyword>
<evidence type="ECO:0000313" key="3">
    <source>
        <dbReference type="Proteomes" id="UP000828390"/>
    </source>
</evidence>
<reference evidence="2" key="1">
    <citation type="journal article" date="2019" name="bioRxiv">
        <title>The Genome of the Zebra Mussel, Dreissena polymorpha: A Resource for Invasive Species Research.</title>
        <authorList>
            <person name="McCartney M.A."/>
            <person name="Auch B."/>
            <person name="Kono T."/>
            <person name="Mallez S."/>
            <person name="Zhang Y."/>
            <person name="Obille A."/>
            <person name="Becker A."/>
            <person name="Abrahante J.E."/>
            <person name="Garbe J."/>
            <person name="Badalamenti J.P."/>
            <person name="Herman A."/>
            <person name="Mangelson H."/>
            <person name="Liachko I."/>
            <person name="Sullivan S."/>
            <person name="Sone E.D."/>
            <person name="Koren S."/>
            <person name="Silverstein K.A.T."/>
            <person name="Beckman K.B."/>
            <person name="Gohl D.M."/>
        </authorList>
    </citation>
    <scope>NUCLEOTIDE SEQUENCE</scope>
    <source>
        <strain evidence="2">Duluth1</strain>
        <tissue evidence="2">Whole animal</tissue>
    </source>
</reference>
<dbReference type="EMBL" id="JAIWYP010000011">
    <property type="protein sequence ID" value="KAH3733435.1"/>
    <property type="molecule type" value="Genomic_DNA"/>
</dbReference>
<dbReference type="AlphaFoldDB" id="A0A9D4HSJ0"/>
<name>A0A9D4HSJ0_DREPO</name>
<dbReference type="Proteomes" id="UP000828390">
    <property type="component" value="Unassembled WGS sequence"/>
</dbReference>
<protein>
    <submittedName>
        <fullName evidence="2">Uncharacterized protein</fullName>
    </submittedName>
</protein>
<accession>A0A9D4HSJ0</accession>
<comment type="caution">
    <text evidence="2">The sequence shown here is derived from an EMBL/GenBank/DDBJ whole genome shotgun (WGS) entry which is preliminary data.</text>
</comment>
<feature type="chain" id="PRO_5038920810" evidence="1">
    <location>
        <begin position="22"/>
        <end position="60"/>
    </location>
</feature>
<feature type="signal peptide" evidence="1">
    <location>
        <begin position="1"/>
        <end position="21"/>
    </location>
</feature>
<sequence>MSQKSLRLLCQLLIRLAFVAAMDMKPDIDFCLVPVKTLTYKGLSSFDAKMTGRQCIMQEQ</sequence>
<reference evidence="2" key="2">
    <citation type="submission" date="2020-11" db="EMBL/GenBank/DDBJ databases">
        <authorList>
            <person name="McCartney M.A."/>
            <person name="Auch B."/>
            <person name="Kono T."/>
            <person name="Mallez S."/>
            <person name="Becker A."/>
            <person name="Gohl D.M."/>
            <person name="Silverstein K.A.T."/>
            <person name="Koren S."/>
            <person name="Bechman K.B."/>
            <person name="Herman A."/>
            <person name="Abrahante J.E."/>
            <person name="Garbe J."/>
        </authorList>
    </citation>
    <scope>NUCLEOTIDE SEQUENCE</scope>
    <source>
        <strain evidence="2">Duluth1</strain>
        <tissue evidence="2">Whole animal</tissue>
    </source>
</reference>
<organism evidence="2 3">
    <name type="scientific">Dreissena polymorpha</name>
    <name type="common">Zebra mussel</name>
    <name type="synonym">Mytilus polymorpha</name>
    <dbReference type="NCBI Taxonomy" id="45954"/>
    <lineage>
        <taxon>Eukaryota</taxon>
        <taxon>Metazoa</taxon>
        <taxon>Spiralia</taxon>
        <taxon>Lophotrochozoa</taxon>
        <taxon>Mollusca</taxon>
        <taxon>Bivalvia</taxon>
        <taxon>Autobranchia</taxon>
        <taxon>Heteroconchia</taxon>
        <taxon>Euheterodonta</taxon>
        <taxon>Imparidentia</taxon>
        <taxon>Neoheterodontei</taxon>
        <taxon>Myida</taxon>
        <taxon>Dreissenoidea</taxon>
        <taxon>Dreissenidae</taxon>
        <taxon>Dreissena</taxon>
    </lineage>
</organism>